<keyword evidence="2" id="KW-1185">Reference proteome</keyword>
<sequence>MRTILGFKNFHCARILLSGIELMHMIGRGQMQDRCIGYTYLYCRLFATNPYRDKTA</sequence>
<protein>
    <submittedName>
        <fullName evidence="1">Integrase catalytic region</fullName>
    </submittedName>
</protein>
<organism evidence="1 2">
    <name type="scientific">Caballeronia glebae</name>
    <dbReference type="NCBI Taxonomy" id="1777143"/>
    <lineage>
        <taxon>Bacteria</taxon>
        <taxon>Pseudomonadati</taxon>
        <taxon>Pseudomonadota</taxon>
        <taxon>Betaproteobacteria</taxon>
        <taxon>Burkholderiales</taxon>
        <taxon>Burkholderiaceae</taxon>
        <taxon>Caballeronia</taxon>
    </lineage>
</organism>
<dbReference type="Proteomes" id="UP000054596">
    <property type="component" value="Unassembled WGS sequence"/>
</dbReference>
<dbReference type="EMBL" id="FCOJ02000018">
    <property type="protein sequence ID" value="SAK60934.1"/>
    <property type="molecule type" value="Genomic_DNA"/>
</dbReference>
<name>A0A158ASU4_9BURK</name>
<gene>
    <name evidence="1" type="ORF">AWB82_02915</name>
</gene>
<evidence type="ECO:0000313" key="2">
    <source>
        <dbReference type="Proteomes" id="UP000054596"/>
    </source>
</evidence>
<accession>A0A158ASU4</accession>
<proteinExistence type="predicted"/>
<reference evidence="1" key="1">
    <citation type="submission" date="2016-01" db="EMBL/GenBank/DDBJ databases">
        <authorList>
            <person name="Peeters C."/>
        </authorList>
    </citation>
    <scope>NUCLEOTIDE SEQUENCE [LARGE SCALE GENOMIC DNA]</scope>
    <source>
        <strain evidence="1">LMG 29325</strain>
    </source>
</reference>
<dbReference type="AlphaFoldDB" id="A0A158ASU4"/>
<evidence type="ECO:0000313" key="1">
    <source>
        <dbReference type="EMBL" id="SAK60934.1"/>
    </source>
</evidence>
<comment type="caution">
    <text evidence="1">The sequence shown here is derived from an EMBL/GenBank/DDBJ whole genome shotgun (WGS) entry which is preliminary data.</text>
</comment>